<sequence>MTNKLDCLLQLYSLQTQLQKSVDRHLSLHGISLSEFFILFYLDSSGTKAMRRIDLAEQVGLSASGITRALNPLEKIGLVQKEINPRDARVSLVKLSISGEKLFKDALQTMITSSESILENLDDKEVLTLISILKKI</sequence>
<evidence type="ECO:0000313" key="2">
    <source>
        <dbReference type="EMBL" id="MDM5271699.1"/>
    </source>
</evidence>
<dbReference type="Pfam" id="PF01047">
    <property type="entry name" value="MarR"/>
    <property type="match status" value="1"/>
</dbReference>
<dbReference type="InterPro" id="IPR039422">
    <property type="entry name" value="MarR/SlyA-like"/>
</dbReference>
<dbReference type="PANTHER" id="PTHR33164:SF94">
    <property type="entry name" value="TRANSCRIPTIONAL REGULATORY PROTEIN-RELATED"/>
    <property type="match status" value="1"/>
</dbReference>
<dbReference type="PANTHER" id="PTHR33164">
    <property type="entry name" value="TRANSCRIPTIONAL REGULATOR, MARR FAMILY"/>
    <property type="match status" value="1"/>
</dbReference>
<dbReference type="Gene3D" id="1.10.10.10">
    <property type="entry name" value="Winged helix-like DNA-binding domain superfamily/Winged helix DNA-binding domain"/>
    <property type="match status" value="1"/>
</dbReference>
<dbReference type="SMART" id="SM00347">
    <property type="entry name" value="HTH_MARR"/>
    <property type="match status" value="1"/>
</dbReference>
<dbReference type="SUPFAM" id="SSF46785">
    <property type="entry name" value="Winged helix' DNA-binding domain"/>
    <property type="match status" value="1"/>
</dbReference>
<comment type="caution">
    <text evidence="2">The sequence shown here is derived from an EMBL/GenBank/DDBJ whole genome shotgun (WGS) entry which is preliminary data.</text>
</comment>
<organism evidence="2 3">
    <name type="scientific">Sulfurovum zhangzhouensis</name>
    <dbReference type="NCBI Taxonomy" id="3019067"/>
    <lineage>
        <taxon>Bacteria</taxon>
        <taxon>Pseudomonadati</taxon>
        <taxon>Campylobacterota</taxon>
        <taxon>Epsilonproteobacteria</taxon>
        <taxon>Campylobacterales</taxon>
        <taxon>Sulfurovaceae</taxon>
        <taxon>Sulfurovum</taxon>
    </lineage>
</organism>
<dbReference type="InterPro" id="IPR000835">
    <property type="entry name" value="HTH_MarR-typ"/>
</dbReference>
<evidence type="ECO:0000313" key="3">
    <source>
        <dbReference type="Proteomes" id="UP001169069"/>
    </source>
</evidence>
<dbReference type="PROSITE" id="PS50995">
    <property type="entry name" value="HTH_MARR_2"/>
    <property type="match status" value="1"/>
</dbReference>
<dbReference type="Proteomes" id="UP001169069">
    <property type="component" value="Unassembled WGS sequence"/>
</dbReference>
<keyword evidence="3" id="KW-1185">Reference proteome</keyword>
<feature type="domain" description="HTH marR-type" evidence="1">
    <location>
        <begin position="1"/>
        <end position="136"/>
    </location>
</feature>
<reference evidence="2" key="1">
    <citation type="submission" date="2023-01" db="EMBL/GenBank/DDBJ databases">
        <title>Sulfurovum sp. zt1-1 genome assembly.</title>
        <authorList>
            <person name="Wang J."/>
        </authorList>
    </citation>
    <scope>NUCLEOTIDE SEQUENCE</scope>
    <source>
        <strain evidence="2">Zt1-1</strain>
    </source>
</reference>
<name>A0ABT7QXY8_9BACT</name>
<dbReference type="RefSeq" id="WP_289413395.1">
    <property type="nucleotide sequence ID" value="NZ_JAQIBD010000002.1"/>
</dbReference>
<accession>A0ABT7QXY8</accession>
<dbReference type="InterPro" id="IPR036390">
    <property type="entry name" value="WH_DNA-bd_sf"/>
</dbReference>
<dbReference type="InterPro" id="IPR036388">
    <property type="entry name" value="WH-like_DNA-bd_sf"/>
</dbReference>
<gene>
    <name evidence="2" type="ORF">PGH07_05890</name>
</gene>
<protein>
    <submittedName>
        <fullName evidence="2">MarR family transcriptional regulator</fullName>
    </submittedName>
</protein>
<evidence type="ECO:0000259" key="1">
    <source>
        <dbReference type="PROSITE" id="PS50995"/>
    </source>
</evidence>
<proteinExistence type="predicted"/>
<dbReference type="EMBL" id="JAQIBD010000002">
    <property type="protein sequence ID" value="MDM5271699.1"/>
    <property type="molecule type" value="Genomic_DNA"/>
</dbReference>
<dbReference type="PRINTS" id="PR00598">
    <property type="entry name" value="HTHMARR"/>
</dbReference>